<gene>
    <name evidence="1" type="ORF">I5M32_02850</name>
</gene>
<dbReference type="Proteomes" id="UP000660024">
    <property type="component" value="Unassembled WGS sequence"/>
</dbReference>
<organism evidence="1 2">
    <name type="scientific">Pedobacter segetis</name>
    <dbReference type="NCBI Taxonomy" id="2793069"/>
    <lineage>
        <taxon>Bacteria</taxon>
        <taxon>Pseudomonadati</taxon>
        <taxon>Bacteroidota</taxon>
        <taxon>Sphingobacteriia</taxon>
        <taxon>Sphingobacteriales</taxon>
        <taxon>Sphingobacteriaceae</taxon>
        <taxon>Pedobacter</taxon>
    </lineage>
</organism>
<keyword evidence="2" id="KW-1185">Reference proteome</keyword>
<name>A0ABS1BG99_9SPHI</name>
<protein>
    <submittedName>
        <fullName evidence="1">Asparagine synthetase B</fullName>
    </submittedName>
</protein>
<accession>A0ABS1BG99</accession>
<evidence type="ECO:0000313" key="1">
    <source>
        <dbReference type="EMBL" id="MBK0381886.1"/>
    </source>
</evidence>
<dbReference type="EMBL" id="JAEHFY010000003">
    <property type="protein sequence ID" value="MBK0381886.1"/>
    <property type="molecule type" value="Genomic_DNA"/>
</dbReference>
<reference evidence="1 2" key="1">
    <citation type="submission" date="2020-12" db="EMBL/GenBank/DDBJ databases">
        <title>Bacterial novel species Pedobacter sp. SD-b isolated from soil.</title>
        <authorList>
            <person name="Jung H.-Y."/>
        </authorList>
    </citation>
    <scope>NUCLEOTIDE SEQUENCE [LARGE SCALE GENOMIC DNA]</scope>
    <source>
        <strain evidence="1 2">SD-b</strain>
    </source>
</reference>
<dbReference type="RefSeq" id="WP_200584730.1">
    <property type="nucleotide sequence ID" value="NZ_JAEHFY010000003.1"/>
</dbReference>
<sequence>MDEAQRNHLKAYGIAFYTLQKGIAVDWLLNYKGGSFLIDYNQNIENELKIRGVSYNVIADAKVNAILTEINNPEVNMEIVKLEKAPKIAVYSPKSKLPWDDAVTMVLTYAEIPYDVIYDEEVIGGKLPEYDWLHLHHEDFTGQYGRFWANYRGASWYQADVRQQEATAKKLGFSKVSQMKLAVAEKIRDFCSGGGFLFAMCSGTDSFDIALSAAGIDICEQMFDGDGVTPNAQSKLDYNQTFAFQNFKLDLNPMNYEFSDIDVTNTRKVDRANDYFTLFDFSAKWDVVPTMLTQNHEKVIKGFMGQTTAFRETLLKPNVLVLGELKSAGEARYIHGDLGKGSWTFYGGHDPEDYQHMVGDPPTDLNLYPNSPGYRLILNNILFPAAKKKKQKT</sequence>
<proteinExistence type="predicted"/>
<evidence type="ECO:0000313" key="2">
    <source>
        <dbReference type="Proteomes" id="UP000660024"/>
    </source>
</evidence>
<comment type="caution">
    <text evidence="1">The sequence shown here is derived from an EMBL/GenBank/DDBJ whole genome shotgun (WGS) entry which is preliminary data.</text>
</comment>